<dbReference type="PANTHER" id="PTHR24171:SF8">
    <property type="entry name" value="BRCA1-ASSOCIATED RING DOMAIN PROTEIN 1"/>
    <property type="match status" value="1"/>
</dbReference>
<feature type="repeat" description="ANK" evidence="3">
    <location>
        <begin position="124"/>
        <end position="156"/>
    </location>
</feature>
<keyword evidence="1" id="KW-0677">Repeat</keyword>
<evidence type="ECO:0000256" key="3">
    <source>
        <dbReference type="PROSITE-ProRule" id="PRU00023"/>
    </source>
</evidence>
<organism evidence="5 6">
    <name type="scientific">Anoxybacteroides amylolyticum</name>
    <dbReference type="NCBI Taxonomy" id="294699"/>
    <lineage>
        <taxon>Bacteria</taxon>
        <taxon>Bacillati</taxon>
        <taxon>Bacillota</taxon>
        <taxon>Bacilli</taxon>
        <taxon>Bacillales</taxon>
        <taxon>Anoxybacillaceae</taxon>
        <taxon>Anoxybacteroides</taxon>
    </lineage>
</organism>
<dbReference type="InterPro" id="IPR002110">
    <property type="entry name" value="Ankyrin_rpt"/>
</dbReference>
<feature type="repeat" description="ANK" evidence="3">
    <location>
        <begin position="157"/>
        <end position="189"/>
    </location>
</feature>
<evidence type="ECO:0000256" key="2">
    <source>
        <dbReference type="ARBA" id="ARBA00023043"/>
    </source>
</evidence>
<evidence type="ECO:0000256" key="4">
    <source>
        <dbReference type="SAM" id="SignalP"/>
    </source>
</evidence>
<keyword evidence="2 3" id="KW-0040">ANK repeat</keyword>
<evidence type="ECO:0000313" key="6">
    <source>
        <dbReference type="Proteomes" id="UP000076865"/>
    </source>
</evidence>
<feature type="repeat" description="ANK" evidence="3">
    <location>
        <begin position="223"/>
        <end position="255"/>
    </location>
</feature>
<keyword evidence="4" id="KW-0732">Signal</keyword>
<dbReference type="AlphaFoldDB" id="A0A161HY53"/>
<dbReference type="Pfam" id="PF13637">
    <property type="entry name" value="Ank_4"/>
    <property type="match status" value="1"/>
</dbReference>
<feature type="repeat" description="ANK" evidence="3">
    <location>
        <begin position="190"/>
        <end position="222"/>
    </location>
</feature>
<gene>
    <name evidence="5" type="ORF">GFC30_2891</name>
</gene>
<reference evidence="5 6" key="1">
    <citation type="journal article" date="2006" name="Syst. Appl. Microbiol.">
        <title>Anoxybacillus amylolyticus sp. nov., a thermophilic amylase producing bacterium isolated from Mount Rittmann (Antarctica).</title>
        <authorList>
            <person name="Poli A."/>
            <person name="Esposito E."/>
            <person name="Lama L."/>
            <person name="Orlando P."/>
            <person name="Nicolaus G."/>
            <person name="de Appolonia F."/>
            <person name="Gambacorta A."/>
            <person name="Nicolaus B."/>
        </authorList>
    </citation>
    <scope>NUCLEOTIDE SEQUENCE [LARGE SCALE GENOMIC DNA]</scope>
    <source>
        <strain evidence="5 6">DSM 15939</strain>
    </source>
</reference>
<dbReference type="SMART" id="SM00248">
    <property type="entry name" value="ANK"/>
    <property type="match status" value="5"/>
</dbReference>
<sequence>MKKIAIAMIALLFLSGCFQTKQEKHEQFIQAIQKGDLSAVRDYIKTEKEINFQTKNGTPLDIAMKTKHKKIVVELLRAGAKSAYMPLPPLSFTIASVLPQSEETNEELVKQMINKQTVKERDKDGNTPLHYAIDSGDIELVRLLVQHGADVNATNEAGTTPLMKAAQFGQTEIVKFLYAHGADINRTDDQGETALSKAVEGNQVATVQFLLQAGANVNIKTTIGKTALMTAAEYGYDNLVSLLLRHGADVNVKDKTGNTALSLAQYWKHESIIRQLKQKGAR</sequence>
<dbReference type="PATRIC" id="fig|294699.3.peg.2979"/>
<dbReference type="RefSeq" id="WP_066326505.1">
    <property type="nucleotide sequence ID" value="NZ_CP015438.1"/>
</dbReference>
<feature type="chain" id="PRO_5039706114" evidence="4">
    <location>
        <begin position="21"/>
        <end position="282"/>
    </location>
</feature>
<proteinExistence type="predicted"/>
<dbReference type="PROSITE" id="PS50088">
    <property type="entry name" value="ANK_REPEAT"/>
    <property type="match status" value="4"/>
</dbReference>
<dbReference type="PRINTS" id="PR01415">
    <property type="entry name" value="ANKYRIN"/>
</dbReference>
<dbReference type="PANTHER" id="PTHR24171">
    <property type="entry name" value="ANKYRIN REPEAT DOMAIN-CONTAINING PROTEIN 39-RELATED"/>
    <property type="match status" value="1"/>
</dbReference>
<keyword evidence="6" id="KW-1185">Reference proteome</keyword>
<dbReference type="OrthoDB" id="5622506at2"/>
<dbReference type="PROSITE" id="PS50297">
    <property type="entry name" value="ANK_REP_REGION"/>
    <property type="match status" value="4"/>
</dbReference>
<dbReference type="PROSITE" id="PS51257">
    <property type="entry name" value="PROKAR_LIPOPROTEIN"/>
    <property type="match status" value="1"/>
</dbReference>
<dbReference type="EMBL" id="CP015438">
    <property type="protein sequence ID" value="ANB59930.1"/>
    <property type="molecule type" value="Genomic_DNA"/>
</dbReference>
<feature type="signal peptide" evidence="4">
    <location>
        <begin position="1"/>
        <end position="20"/>
    </location>
</feature>
<evidence type="ECO:0000256" key="1">
    <source>
        <dbReference type="ARBA" id="ARBA00022737"/>
    </source>
</evidence>
<name>A0A161HY53_9BACL</name>
<protein>
    <submittedName>
        <fullName evidence="5">Ankyrin repeat family protein</fullName>
    </submittedName>
</protein>
<dbReference type="InterPro" id="IPR036770">
    <property type="entry name" value="Ankyrin_rpt-contain_sf"/>
</dbReference>
<dbReference type="SUPFAM" id="SSF48403">
    <property type="entry name" value="Ankyrin repeat"/>
    <property type="match status" value="1"/>
</dbReference>
<dbReference type="Proteomes" id="UP000076865">
    <property type="component" value="Chromosome"/>
</dbReference>
<evidence type="ECO:0000313" key="5">
    <source>
        <dbReference type="EMBL" id="ANB59930.1"/>
    </source>
</evidence>
<accession>A0A161HY53</accession>
<dbReference type="KEGG" id="aamy:GFC30_2891"/>
<dbReference type="Pfam" id="PF12796">
    <property type="entry name" value="Ank_2"/>
    <property type="match status" value="1"/>
</dbReference>
<dbReference type="Gene3D" id="1.25.40.20">
    <property type="entry name" value="Ankyrin repeat-containing domain"/>
    <property type="match status" value="3"/>
</dbReference>